<protein>
    <recommendedName>
        <fullName evidence="2">Ribbon-helix-helix protein CopG domain-containing protein</fullName>
    </recommendedName>
</protein>
<dbReference type="EMBL" id="UINC01017873">
    <property type="protein sequence ID" value="SVA74583.1"/>
    <property type="molecule type" value="Genomic_DNA"/>
</dbReference>
<evidence type="ECO:0008006" key="2">
    <source>
        <dbReference type="Google" id="ProtNLM"/>
    </source>
</evidence>
<gene>
    <name evidence="1" type="ORF">METZ01_LOCUS127437</name>
</gene>
<evidence type="ECO:0000313" key="1">
    <source>
        <dbReference type="EMBL" id="SVA74583.1"/>
    </source>
</evidence>
<name>A0A381YDG2_9ZZZZ</name>
<accession>A0A381YDG2</accession>
<reference evidence="1" key="1">
    <citation type="submission" date="2018-05" db="EMBL/GenBank/DDBJ databases">
        <authorList>
            <person name="Lanie J.A."/>
            <person name="Ng W.-L."/>
            <person name="Kazmierczak K.M."/>
            <person name="Andrzejewski T.M."/>
            <person name="Davidsen T.M."/>
            <person name="Wayne K.J."/>
            <person name="Tettelin H."/>
            <person name="Glass J.I."/>
            <person name="Rusch D."/>
            <person name="Podicherti R."/>
            <person name="Tsui H.-C.T."/>
            <person name="Winkler M.E."/>
        </authorList>
    </citation>
    <scope>NUCLEOTIDE SEQUENCE</scope>
</reference>
<dbReference type="AlphaFoldDB" id="A0A381YDG2"/>
<sequence>MAMGKKATLEVELHPDTIEMLEYARETYEFRSTSKALRVILDYMATDADWQEVFLNQRCLRCGAGKGWERPA</sequence>
<organism evidence="1">
    <name type="scientific">marine metagenome</name>
    <dbReference type="NCBI Taxonomy" id="408172"/>
    <lineage>
        <taxon>unclassified sequences</taxon>
        <taxon>metagenomes</taxon>
        <taxon>ecological metagenomes</taxon>
    </lineage>
</organism>
<proteinExistence type="predicted"/>